<dbReference type="RefSeq" id="WP_157676988.1">
    <property type="nucleotide sequence ID" value="NZ_LT629688.1"/>
</dbReference>
<keyword evidence="2" id="KW-0813">Transport</keyword>
<dbReference type="AlphaFoldDB" id="A0A1G6VDH0"/>
<dbReference type="Gene3D" id="3.40.190.10">
    <property type="entry name" value="Periplasmic binding protein-like II"/>
    <property type="match status" value="2"/>
</dbReference>
<sequence>MTQPRRRRTLTGVALLLGVALTSTACLNQGTAESSDGQGEVSGALQVAWWGGESRNAKTNAVIEQFNEAHPEVTTETQSADYAQYFNRLNVQASSRSLPCVVQMQDRQVNDYVKRQTLQPLDDMVASGAIDTSMIPAAVLDGGRGSDGKLYFIPYGIAWDALMINTTLAEEAGAGAPPESWDWEQFFEYVRSAQEGLPEGTYAVAAGGEEQNAFYAWAVGQGIEVFDAEGKLGFTEDQLKEYWGTWLKLQEEGVALPPDMSAEEPPGADQGYLATGQLMVGVLPGNSLYVAQQTLEGRDAGQLQAARYPDGPAGIGNILVASGFGISTNCENVPTAAAFIDFFTNDVEAGVTFAADNGAPTNTAVLDALTAEDSELPDLKRDELEQYRAISEDNPPKVNYPPGFNAVFQQAFTRNYNEVAFGRLTLEEAVDAFFTETNASLG</sequence>
<evidence type="ECO:0000313" key="3">
    <source>
        <dbReference type="Proteomes" id="UP000198546"/>
    </source>
</evidence>
<dbReference type="EMBL" id="LT629688">
    <property type="protein sequence ID" value="SDD51679.1"/>
    <property type="molecule type" value="Genomic_DNA"/>
</dbReference>
<proteinExistence type="predicted"/>
<feature type="chain" id="PRO_5038509040" evidence="1">
    <location>
        <begin position="26"/>
        <end position="442"/>
    </location>
</feature>
<reference evidence="2 3" key="1">
    <citation type="submission" date="2016-10" db="EMBL/GenBank/DDBJ databases">
        <authorList>
            <person name="de Groot N.N."/>
        </authorList>
    </citation>
    <scope>NUCLEOTIDE SEQUENCE [LARGE SCALE GENOMIC DNA]</scope>
    <source>
        <strain evidence="2 3">MON 2.2</strain>
    </source>
</reference>
<dbReference type="PROSITE" id="PS51257">
    <property type="entry name" value="PROKAR_LIPOPROTEIN"/>
    <property type="match status" value="1"/>
</dbReference>
<dbReference type="InterPro" id="IPR006059">
    <property type="entry name" value="SBP"/>
</dbReference>
<feature type="signal peptide" evidence="1">
    <location>
        <begin position="1"/>
        <end position="25"/>
    </location>
</feature>
<dbReference type="SUPFAM" id="SSF53850">
    <property type="entry name" value="Periplasmic binding protein-like II"/>
    <property type="match status" value="1"/>
</dbReference>
<protein>
    <submittedName>
        <fullName evidence="2">Multiple sugar transport system substrate-binding protein</fullName>
    </submittedName>
</protein>
<dbReference type="PANTHER" id="PTHR43649">
    <property type="entry name" value="ARABINOSE-BINDING PROTEIN-RELATED"/>
    <property type="match status" value="1"/>
</dbReference>
<name>A0A1G6VDH0_9ACTN</name>
<evidence type="ECO:0000256" key="1">
    <source>
        <dbReference type="SAM" id="SignalP"/>
    </source>
</evidence>
<evidence type="ECO:0000313" key="2">
    <source>
        <dbReference type="EMBL" id="SDD51679.1"/>
    </source>
</evidence>
<organism evidence="2 3">
    <name type="scientific">Auraticoccus monumenti</name>
    <dbReference type="NCBI Taxonomy" id="675864"/>
    <lineage>
        <taxon>Bacteria</taxon>
        <taxon>Bacillati</taxon>
        <taxon>Actinomycetota</taxon>
        <taxon>Actinomycetes</taxon>
        <taxon>Propionibacteriales</taxon>
        <taxon>Propionibacteriaceae</taxon>
        <taxon>Auraticoccus</taxon>
    </lineage>
</organism>
<keyword evidence="1" id="KW-0732">Signal</keyword>
<accession>A0A1G6VDH0</accession>
<dbReference type="Pfam" id="PF01547">
    <property type="entry name" value="SBP_bac_1"/>
    <property type="match status" value="1"/>
</dbReference>
<dbReference type="OrthoDB" id="7918484at2"/>
<gene>
    <name evidence="2" type="ORF">SAMN04489747_1125</name>
</gene>
<dbReference type="Proteomes" id="UP000198546">
    <property type="component" value="Chromosome i"/>
</dbReference>
<dbReference type="PANTHER" id="PTHR43649:SF11">
    <property type="entry name" value="ABC TRANSPORTER SUBSTRATE-BINDING PROTEIN YESO-RELATED"/>
    <property type="match status" value="1"/>
</dbReference>
<dbReference type="InterPro" id="IPR050490">
    <property type="entry name" value="Bact_solute-bd_prot1"/>
</dbReference>
<keyword evidence="2" id="KW-0762">Sugar transport</keyword>
<keyword evidence="3" id="KW-1185">Reference proteome</keyword>
<dbReference type="STRING" id="675864.SAMN04489747_1125"/>